<evidence type="ECO:0000313" key="2">
    <source>
        <dbReference type="EMBL" id="HJF40719.1"/>
    </source>
</evidence>
<evidence type="ECO:0000313" key="3">
    <source>
        <dbReference type="EMBL" id="OUQ04502.1"/>
    </source>
</evidence>
<feature type="transmembrane region" description="Helical" evidence="1">
    <location>
        <begin position="186"/>
        <end position="205"/>
    </location>
</feature>
<dbReference type="EMBL" id="DYWV01000242">
    <property type="protein sequence ID" value="HJF40719.1"/>
    <property type="molecule type" value="Genomic_DNA"/>
</dbReference>
<accession>A0A1Y4EBN0</accession>
<organism evidence="3 4">
    <name type="scientific">Thomasclavelia spiroformis</name>
    <dbReference type="NCBI Taxonomy" id="29348"/>
    <lineage>
        <taxon>Bacteria</taxon>
        <taxon>Bacillati</taxon>
        <taxon>Bacillota</taxon>
        <taxon>Erysipelotrichia</taxon>
        <taxon>Erysipelotrichales</taxon>
        <taxon>Coprobacillaceae</taxon>
        <taxon>Thomasclavelia</taxon>
    </lineage>
</organism>
<dbReference type="Pfam" id="PF07155">
    <property type="entry name" value="ECF-ribofla_trS"/>
    <property type="match status" value="1"/>
</dbReference>
<reference evidence="3" key="2">
    <citation type="journal article" date="2018" name="BMC Genomics">
        <title>Whole genome sequencing and function prediction of 133 gut anaerobes isolated from chicken caecum in pure cultures.</title>
        <authorList>
            <person name="Medvecky M."/>
            <person name="Cejkova D."/>
            <person name="Polansky O."/>
            <person name="Karasova D."/>
            <person name="Kubasova T."/>
            <person name="Cizek A."/>
            <person name="Rychlik I."/>
        </authorList>
    </citation>
    <scope>NUCLEOTIDE SEQUENCE</scope>
    <source>
        <strain evidence="3">An149</strain>
    </source>
</reference>
<dbReference type="GO" id="GO:0016020">
    <property type="term" value="C:membrane"/>
    <property type="evidence" value="ECO:0007669"/>
    <property type="project" value="InterPro"/>
</dbReference>
<evidence type="ECO:0000256" key="1">
    <source>
        <dbReference type="SAM" id="Phobius"/>
    </source>
</evidence>
<feature type="transmembrane region" description="Helical" evidence="1">
    <location>
        <begin position="144"/>
        <end position="166"/>
    </location>
</feature>
<evidence type="ECO:0000313" key="4">
    <source>
        <dbReference type="Proteomes" id="UP000196258"/>
    </source>
</evidence>
<name>A0A1Y4EBN0_9FIRM</name>
<reference evidence="2" key="4">
    <citation type="submission" date="2021-09" db="EMBL/GenBank/DDBJ databases">
        <authorList>
            <person name="Gilroy R."/>
        </authorList>
    </citation>
    <scope>NUCLEOTIDE SEQUENCE</scope>
    <source>
        <strain evidence="2">CHK193-16274</strain>
    </source>
</reference>
<dbReference type="Proteomes" id="UP000749320">
    <property type="component" value="Unassembled WGS sequence"/>
</dbReference>
<protein>
    <submittedName>
        <fullName evidence="2">ECF transporter S component</fullName>
    </submittedName>
</protein>
<keyword evidence="1" id="KW-0472">Membrane</keyword>
<dbReference type="InterPro" id="IPR009825">
    <property type="entry name" value="ECF_substrate-spec-like"/>
</dbReference>
<comment type="caution">
    <text evidence="3">The sequence shown here is derived from an EMBL/GenBank/DDBJ whole genome shotgun (WGS) entry which is preliminary data.</text>
</comment>
<sequence>MKLNKNKFILSILVIILLGIIFIVKQYSLFNVILSVLLCIPFCCKKPKIREFVILAIIIVFSAISRILFVFTPNFNPVCVITIICGIVFKQAAGMMCGTLSVLISNLLLPMTPWTFFEILSMGLIGFISGVLGDKLDQQKKLLYGYGVICSIVWWLIMSIVTIFISYGSFTVDNCLKVLFLSYPNLLIGILSNLIFMYLLCKYMLQIFKRIKLKYDIINT</sequence>
<dbReference type="EMBL" id="NFLB01000011">
    <property type="protein sequence ID" value="OUQ04502.1"/>
    <property type="molecule type" value="Genomic_DNA"/>
</dbReference>
<gene>
    <name evidence="3" type="ORF">B5E91_10140</name>
    <name evidence="2" type="ORF">K8V91_07330</name>
</gene>
<feature type="transmembrane region" description="Helical" evidence="1">
    <location>
        <begin position="78"/>
        <end position="108"/>
    </location>
</feature>
<feature type="transmembrane region" description="Helical" evidence="1">
    <location>
        <begin position="114"/>
        <end position="132"/>
    </location>
</feature>
<reference evidence="2" key="3">
    <citation type="journal article" date="2021" name="PeerJ">
        <title>Extensive microbial diversity within the chicken gut microbiome revealed by metagenomics and culture.</title>
        <authorList>
            <person name="Gilroy R."/>
            <person name="Ravi A."/>
            <person name="Getino M."/>
            <person name="Pursley I."/>
            <person name="Horton D.L."/>
            <person name="Alikhan N.F."/>
            <person name="Baker D."/>
            <person name="Gharbi K."/>
            <person name="Hall N."/>
            <person name="Watson M."/>
            <person name="Adriaenssens E.M."/>
            <person name="Foster-Nyarko E."/>
            <person name="Jarju S."/>
            <person name="Secka A."/>
            <person name="Antonio M."/>
            <person name="Oren A."/>
            <person name="Chaudhuri R.R."/>
            <person name="La Ragione R."/>
            <person name="Hildebrand F."/>
            <person name="Pallen M.J."/>
        </authorList>
    </citation>
    <scope>NUCLEOTIDE SEQUENCE</scope>
    <source>
        <strain evidence="2">CHK193-16274</strain>
    </source>
</reference>
<dbReference type="Proteomes" id="UP000196258">
    <property type="component" value="Unassembled WGS sequence"/>
</dbReference>
<proteinExistence type="predicted"/>
<keyword evidence="1" id="KW-0812">Transmembrane</keyword>
<dbReference type="AlphaFoldDB" id="A0A1Y4EBN0"/>
<reference evidence="4" key="1">
    <citation type="submission" date="2017-04" db="EMBL/GenBank/DDBJ databases">
        <title>Function of individual gut microbiota members based on whole genome sequencing of pure cultures obtained from chicken caecum.</title>
        <authorList>
            <person name="Medvecky M."/>
            <person name="Cejkova D."/>
            <person name="Polansky O."/>
            <person name="Karasova D."/>
            <person name="Kubasova T."/>
            <person name="Cizek A."/>
            <person name="Rychlik I."/>
        </authorList>
    </citation>
    <scope>NUCLEOTIDE SEQUENCE [LARGE SCALE GENOMIC DNA]</scope>
    <source>
        <strain evidence="4">An149</strain>
    </source>
</reference>
<dbReference type="RefSeq" id="WP_087257316.1">
    <property type="nucleotide sequence ID" value="NZ_CAJFOD010000107.1"/>
</dbReference>
<keyword evidence="1" id="KW-1133">Transmembrane helix</keyword>
<dbReference type="Gene3D" id="1.10.1760.20">
    <property type="match status" value="1"/>
</dbReference>
<feature type="transmembrane region" description="Helical" evidence="1">
    <location>
        <begin position="52"/>
        <end position="71"/>
    </location>
</feature>
<feature type="transmembrane region" description="Helical" evidence="1">
    <location>
        <begin position="12"/>
        <end position="40"/>
    </location>
</feature>